<gene>
    <name evidence="1" type="ORF">Ltuc_1956</name>
</gene>
<proteinExistence type="predicted"/>
<accession>A0A0W0ZYE5</accession>
<keyword evidence="2" id="KW-1185">Reference proteome</keyword>
<evidence type="ECO:0000313" key="2">
    <source>
        <dbReference type="Proteomes" id="UP000054693"/>
    </source>
</evidence>
<dbReference type="EMBL" id="LNZA01000001">
    <property type="protein sequence ID" value="KTD74109.1"/>
    <property type="molecule type" value="Genomic_DNA"/>
</dbReference>
<organism evidence="1 2">
    <name type="scientific">Legionella tucsonensis</name>
    <dbReference type="NCBI Taxonomy" id="40335"/>
    <lineage>
        <taxon>Bacteria</taxon>
        <taxon>Pseudomonadati</taxon>
        <taxon>Pseudomonadota</taxon>
        <taxon>Gammaproteobacteria</taxon>
        <taxon>Legionellales</taxon>
        <taxon>Legionellaceae</taxon>
        <taxon>Legionella</taxon>
    </lineage>
</organism>
<sequence>MESKFFNSTSIPKTSKEAFRTLTKTQDLKNIEDILFNFKQLVSIKKSKLTSHARQNSIIPNNQEFIENMETLLKKLQNAVANEKPYQSLFGDVCKLKEDLQVILGYYQSQIRQNQPIVKSYLKQAQGKHGELRAVVSGIQSHEKSLLNKEDSSILTKYTINFCADDNMHKDIEMIGNIVLRPCLADHSNEPGFSYI</sequence>
<dbReference type="PATRIC" id="fig|40335.7.peg.2080"/>
<dbReference type="AlphaFoldDB" id="A0A0W0ZYE5"/>
<evidence type="ECO:0000313" key="1">
    <source>
        <dbReference type="EMBL" id="KTD74109.1"/>
    </source>
</evidence>
<dbReference type="Proteomes" id="UP000054693">
    <property type="component" value="Unassembled WGS sequence"/>
</dbReference>
<protein>
    <submittedName>
        <fullName evidence="1">Uncharacterized protein</fullName>
    </submittedName>
</protein>
<comment type="caution">
    <text evidence="1">The sequence shown here is derived from an EMBL/GenBank/DDBJ whole genome shotgun (WGS) entry which is preliminary data.</text>
</comment>
<reference evidence="1 2" key="1">
    <citation type="submission" date="2015-11" db="EMBL/GenBank/DDBJ databases">
        <title>Genomic analysis of 38 Legionella species identifies large and diverse effector repertoires.</title>
        <authorList>
            <person name="Burstein D."/>
            <person name="Amaro F."/>
            <person name="Zusman T."/>
            <person name="Lifshitz Z."/>
            <person name="Cohen O."/>
            <person name="Gilbert J.A."/>
            <person name="Pupko T."/>
            <person name="Shuman H.A."/>
            <person name="Segal G."/>
        </authorList>
    </citation>
    <scope>NUCLEOTIDE SEQUENCE [LARGE SCALE GENOMIC DNA]</scope>
    <source>
        <strain evidence="1 2">ATCC 49180</strain>
    </source>
</reference>
<name>A0A0W0ZYE5_9GAMM</name>
<dbReference type="STRING" id="40335.Ltuc_1956"/>